<protein>
    <submittedName>
        <fullName evidence="2">Uncharacterized protein</fullName>
    </submittedName>
</protein>
<keyword evidence="3" id="KW-1185">Reference proteome</keyword>
<evidence type="ECO:0000313" key="2">
    <source>
        <dbReference type="EMBL" id="KKW69291.1"/>
    </source>
</evidence>
<sequence length="68" mass="7697">MRGVAHIAQPWRPNRTTHATPVNGGAQPGSRTIKKRSKAGRSARWSVLDARTRRGHQDRFVPRDHSME</sequence>
<feature type="compositionally biased region" description="Basic residues" evidence="1">
    <location>
        <begin position="32"/>
        <end position="41"/>
    </location>
</feature>
<proteinExistence type="predicted"/>
<dbReference type="Proteomes" id="UP000050580">
    <property type="component" value="Unassembled WGS sequence"/>
</dbReference>
<comment type="caution">
    <text evidence="2">The sequence shown here is derived from an EMBL/GenBank/DDBJ whole genome shotgun (WGS) entry which is preliminary data.</text>
</comment>
<evidence type="ECO:0000313" key="3">
    <source>
        <dbReference type="Proteomes" id="UP000050580"/>
    </source>
</evidence>
<feature type="region of interest" description="Disordered" evidence="1">
    <location>
        <begin position="1"/>
        <end position="68"/>
    </location>
</feature>
<gene>
    <name evidence="2" type="ORF">AAV94_00740</name>
</gene>
<dbReference type="EMBL" id="LBNQ01000008">
    <property type="protein sequence ID" value="KKW69291.1"/>
    <property type="molecule type" value="Genomic_DNA"/>
</dbReference>
<name>A0A0U1Q3F9_9BURK</name>
<reference evidence="2 3" key="1">
    <citation type="submission" date="2015-05" db="EMBL/GenBank/DDBJ databases">
        <title>Draft genome sequence of Lampropedia sp. CT6, isolated from the microbial mat of a hot water spring, located at Manikaran, India.</title>
        <authorList>
            <person name="Tripathi C."/>
            <person name="Rani P."/>
            <person name="Mahato N.K."/>
            <person name="Lal R."/>
        </authorList>
    </citation>
    <scope>NUCLEOTIDE SEQUENCE [LARGE SCALE GENOMIC DNA]</scope>
    <source>
        <strain evidence="2 3">CT6</strain>
    </source>
</reference>
<dbReference type="STRING" id="1610491.AAV94_00740"/>
<organism evidence="2 3">
    <name type="scientific">Lampropedia cohaerens</name>
    <dbReference type="NCBI Taxonomy" id="1610491"/>
    <lineage>
        <taxon>Bacteria</taxon>
        <taxon>Pseudomonadati</taxon>
        <taxon>Pseudomonadota</taxon>
        <taxon>Betaproteobacteria</taxon>
        <taxon>Burkholderiales</taxon>
        <taxon>Comamonadaceae</taxon>
        <taxon>Lampropedia</taxon>
    </lineage>
</organism>
<accession>A0A0U1Q3F9</accession>
<feature type="compositionally biased region" description="Basic and acidic residues" evidence="1">
    <location>
        <begin position="50"/>
        <end position="68"/>
    </location>
</feature>
<dbReference type="AlphaFoldDB" id="A0A0U1Q3F9"/>
<evidence type="ECO:0000256" key="1">
    <source>
        <dbReference type="SAM" id="MobiDB-lite"/>
    </source>
</evidence>